<feature type="chain" id="PRO_5047521202" description="Pectate lyase superfamily protein domain-containing protein" evidence="1">
    <location>
        <begin position="20"/>
        <end position="499"/>
    </location>
</feature>
<accession>A0ABQ6T675</accession>
<proteinExistence type="predicted"/>
<comment type="caution">
    <text evidence="2">The sequence shown here is derived from an EMBL/GenBank/DDBJ whole genome shotgun (WGS) entry which is preliminary data.</text>
</comment>
<evidence type="ECO:0000256" key="1">
    <source>
        <dbReference type="SAM" id="SignalP"/>
    </source>
</evidence>
<dbReference type="Gene3D" id="2.160.20.10">
    <property type="entry name" value="Single-stranded right-handed beta-helix, Pectin lyase-like"/>
    <property type="match status" value="1"/>
</dbReference>
<evidence type="ECO:0000313" key="3">
    <source>
        <dbReference type="Proteomes" id="UP000326364"/>
    </source>
</evidence>
<gene>
    <name evidence="2" type="ORF">F4U96_24590</name>
</gene>
<dbReference type="InterPro" id="IPR012334">
    <property type="entry name" value="Pectin_lyas_fold"/>
</dbReference>
<organism evidence="2 3">
    <name type="scientific">Sphingobium limneticum</name>
    <dbReference type="NCBI Taxonomy" id="1007511"/>
    <lineage>
        <taxon>Bacteria</taxon>
        <taxon>Pseudomonadati</taxon>
        <taxon>Pseudomonadota</taxon>
        <taxon>Alphaproteobacteria</taxon>
        <taxon>Sphingomonadales</taxon>
        <taxon>Sphingomonadaceae</taxon>
        <taxon>Sphingobium</taxon>
    </lineage>
</organism>
<name>A0ABQ6T675_9SPHN</name>
<dbReference type="Proteomes" id="UP000326364">
    <property type="component" value="Unassembled WGS sequence"/>
</dbReference>
<feature type="signal peptide" evidence="1">
    <location>
        <begin position="1"/>
        <end position="19"/>
    </location>
</feature>
<dbReference type="EMBL" id="VYQB01000061">
    <property type="protein sequence ID" value="KAA9009647.1"/>
    <property type="molecule type" value="Genomic_DNA"/>
</dbReference>
<dbReference type="RefSeq" id="WP_150443172.1">
    <property type="nucleotide sequence ID" value="NZ_VYQB01000061.1"/>
</dbReference>
<reference evidence="2 3" key="1">
    <citation type="submission" date="2019-09" db="EMBL/GenBank/DDBJ databases">
        <authorList>
            <person name="Feng G."/>
        </authorList>
    </citation>
    <scope>NUCLEOTIDE SEQUENCE [LARGE SCALE GENOMIC DNA]</scope>
    <source>
        <strain evidence="2 3">KACC 19284</strain>
    </source>
</reference>
<evidence type="ECO:0008006" key="4">
    <source>
        <dbReference type="Google" id="ProtNLM"/>
    </source>
</evidence>
<evidence type="ECO:0000313" key="2">
    <source>
        <dbReference type="EMBL" id="KAA9009647.1"/>
    </source>
</evidence>
<sequence length="499" mass="50892">MKLTMMIAPTILMLQPVSAQQVSPQISLDQATSANSCRNLIALDPHTDGIDKTIRIGCLADGHIVSVMASDSISVTEFGASVSASGAANHTAFNAAIASLPKSGGRIVLPGSGNYNVSVPLTGTKHVIWDAPQGATVNGSASPHILGRWRSGPEQIEFTKGSGNANAFTLGPGSFRQILEPGAIGHFEAAHIEVDASNNGTAGKFVVGIQGVGRTASSGNIFGIGGYAHALPSTASTAEISGGEFNTDVQAPIVKRKTALQLIDTSSSIGYGSALDAGLLIGRQAGGAGYANGIQFGDGADAHFPLKNGKDNAIFSVKGGNNVAIGYGFDAGSIQYAQSVLGLRSQVPGHRLSWGVGATDNQEGGEIRSDASATAGKIIFTNGGLVAQNASGVNAFAVLKDGVIMLRPVRILSSGTRYSANANDHLIVVRKLSGSATSISLPLTPAVGSQVIVKDGKGDAASNNITITGGIIDGGVKYIITTNHGVARLIFDGTEWVLL</sequence>
<keyword evidence="1" id="KW-0732">Signal</keyword>
<keyword evidence="3" id="KW-1185">Reference proteome</keyword>
<protein>
    <recommendedName>
        <fullName evidence="4">Pectate lyase superfamily protein domain-containing protein</fullName>
    </recommendedName>
</protein>